<feature type="transmembrane region" description="Helical" evidence="2">
    <location>
        <begin position="383"/>
        <end position="405"/>
    </location>
</feature>
<dbReference type="GO" id="GO:0042910">
    <property type="term" value="F:xenobiotic transmembrane transporter activity"/>
    <property type="evidence" value="ECO:0007669"/>
    <property type="project" value="InterPro"/>
</dbReference>
<keyword evidence="2" id="KW-1133">Transmembrane helix</keyword>
<proteinExistence type="predicted"/>
<dbReference type="EMBL" id="JACVVX010000001">
    <property type="protein sequence ID" value="MBD0413181.1"/>
    <property type="molecule type" value="Genomic_DNA"/>
</dbReference>
<evidence type="ECO:0000256" key="2">
    <source>
        <dbReference type="SAM" id="Phobius"/>
    </source>
</evidence>
<dbReference type="RefSeq" id="WP_188162633.1">
    <property type="nucleotide sequence ID" value="NZ_JACVVX010000001.1"/>
</dbReference>
<organism evidence="3 4">
    <name type="scientific">Oryzicola mucosus</name>
    <dbReference type="NCBI Taxonomy" id="2767425"/>
    <lineage>
        <taxon>Bacteria</taxon>
        <taxon>Pseudomonadati</taxon>
        <taxon>Pseudomonadota</taxon>
        <taxon>Alphaproteobacteria</taxon>
        <taxon>Hyphomicrobiales</taxon>
        <taxon>Phyllobacteriaceae</taxon>
        <taxon>Oryzicola</taxon>
    </lineage>
</organism>
<keyword evidence="2" id="KW-0812">Transmembrane</keyword>
<reference evidence="3" key="1">
    <citation type="submission" date="2020-09" db="EMBL/GenBank/DDBJ databases">
        <title>Genome seq and assembly of Tianweitania sp.</title>
        <authorList>
            <person name="Chhetri G."/>
        </authorList>
    </citation>
    <scope>NUCLEOTIDE SEQUENCE</scope>
    <source>
        <strain evidence="3">Rool2</strain>
    </source>
</reference>
<feature type="transmembrane region" description="Helical" evidence="2">
    <location>
        <begin position="241"/>
        <end position="265"/>
    </location>
</feature>
<feature type="transmembrane region" description="Helical" evidence="2">
    <location>
        <begin position="271"/>
        <end position="291"/>
    </location>
</feature>
<dbReference type="PANTHER" id="PTHR43298:SF2">
    <property type="entry name" value="FMN_FAD EXPORTER YEEO-RELATED"/>
    <property type="match status" value="1"/>
</dbReference>
<feature type="transmembrane region" description="Helical" evidence="2">
    <location>
        <begin position="157"/>
        <end position="178"/>
    </location>
</feature>
<dbReference type="Pfam" id="PF01554">
    <property type="entry name" value="MatE"/>
    <property type="match status" value="2"/>
</dbReference>
<name>A0A8J6PGZ8_9HYPH</name>
<gene>
    <name evidence="3" type="ORF">ICI42_00740</name>
</gene>
<evidence type="ECO:0000313" key="4">
    <source>
        <dbReference type="Proteomes" id="UP000643405"/>
    </source>
</evidence>
<feature type="transmembrane region" description="Helical" evidence="2">
    <location>
        <begin position="198"/>
        <end position="220"/>
    </location>
</feature>
<feature type="transmembrane region" description="Helical" evidence="2">
    <location>
        <begin position="48"/>
        <end position="75"/>
    </location>
</feature>
<keyword evidence="1" id="KW-0813">Transport</keyword>
<sequence>MNTSAPTFHEARRIVGLAVPLALVQLAQVAISTTDIIMLGWFGGEALAAGALGFFCFNLLRTMGFGLIVGTSNLVAADKSAGIRGEYLAGGLLLGTAAALLAGIVVALGGRALPLLGQDAHVAAMAAQYLLLIAPGYLPLFWFYAYRGVVVGRRKSGALLAITLATIVVNAALDYGFIYGVFGLPALGAPGVALASTIAYFLQFIAIAAITHGLMSFIAPRQVRQTVRRLLKTGIPTAASYGSEAGFTVVLTLMIGSFGAAALAGHAVVNQVTYVVFMLCIGLSHATSVGVSEGVGGRDPDAVMRAGRSGLLVVAITMTLFSIGWLLAPTQVLALFSLSNPQDAAAVVALSLLPIAAIMQIFDGLQNVGIGALRGINRAGRGFWVTVIGYWFIGIPTAVIFGFFLHGGPVGVWWGLAIGLMATALGMTVIFERDGRYAAIAAV</sequence>
<accession>A0A8J6PGZ8</accession>
<feature type="transmembrane region" description="Helical" evidence="2">
    <location>
        <begin position="411"/>
        <end position="431"/>
    </location>
</feature>
<dbReference type="Proteomes" id="UP000643405">
    <property type="component" value="Unassembled WGS sequence"/>
</dbReference>
<protein>
    <submittedName>
        <fullName evidence="3">MATE family efflux transporter</fullName>
    </submittedName>
</protein>
<evidence type="ECO:0000256" key="1">
    <source>
        <dbReference type="ARBA" id="ARBA00022448"/>
    </source>
</evidence>
<dbReference type="NCBIfam" id="TIGR00797">
    <property type="entry name" value="matE"/>
    <property type="match status" value="1"/>
</dbReference>
<dbReference type="PANTHER" id="PTHR43298">
    <property type="entry name" value="MULTIDRUG RESISTANCE PROTEIN NORM-RELATED"/>
    <property type="match status" value="1"/>
</dbReference>
<comment type="caution">
    <text evidence="3">The sequence shown here is derived from an EMBL/GenBank/DDBJ whole genome shotgun (WGS) entry which is preliminary data.</text>
</comment>
<feature type="transmembrane region" description="Helical" evidence="2">
    <location>
        <begin position="344"/>
        <end position="362"/>
    </location>
</feature>
<dbReference type="InterPro" id="IPR002528">
    <property type="entry name" value="MATE_fam"/>
</dbReference>
<keyword evidence="4" id="KW-1185">Reference proteome</keyword>
<dbReference type="GO" id="GO:0005886">
    <property type="term" value="C:plasma membrane"/>
    <property type="evidence" value="ECO:0007669"/>
    <property type="project" value="TreeGrafter"/>
</dbReference>
<evidence type="ECO:0000313" key="3">
    <source>
        <dbReference type="EMBL" id="MBD0413181.1"/>
    </source>
</evidence>
<feature type="transmembrane region" description="Helical" evidence="2">
    <location>
        <begin position="122"/>
        <end position="145"/>
    </location>
</feature>
<feature type="transmembrane region" description="Helical" evidence="2">
    <location>
        <begin position="87"/>
        <end position="110"/>
    </location>
</feature>
<dbReference type="InterPro" id="IPR050222">
    <property type="entry name" value="MATE_MdtK"/>
</dbReference>
<feature type="transmembrane region" description="Helical" evidence="2">
    <location>
        <begin position="311"/>
        <end position="338"/>
    </location>
</feature>
<dbReference type="GO" id="GO:0015297">
    <property type="term" value="F:antiporter activity"/>
    <property type="evidence" value="ECO:0007669"/>
    <property type="project" value="InterPro"/>
</dbReference>
<keyword evidence="2" id="KW-0472">Membrane</keyword>
<dbReference type="AlphaFoldDB" id="A0A8J6PGZ8"/>